<evidence type="ECO:0000313" key="4">
    <source>
        <dbReference type="EMBL" id="PVE41966.1"/>
    </source>
</evidence>
<keyword evidence="5" id="KW-1185">Reference proteome</keyword>
<name>A0A2T7UB81_9BURK</name>
<proteinExistence type="predicted"/>
<dbReference type="Gene3D" id="1.20.58.2200">
    <property type="match status" value="1"/>
</dbReference>
<evidence type="ECO:0000259" key="3">
    <source>
        <dbReference type="Pfam" id="PF25800"/>
    </source>
</evidence>
<dbReference type="Pfam" id="PF25800">
    <property type="entry name" value="FimV_N"/>
    <property type="match status" value="1"/>
</dbReference>
<keyword evidence="2" id="KW-0812">Transmembrane</keyword>
<feature type="region of interest" description="Disordered" evidence="1">
    <location>
        <begin position="209"/>
        <end position="249"/>
    </location>
</feature>
<evidence type="ECO:0000313" key="5">
    <source>
        <dbReference type="Proteomes" id="UP000037507"/>
    </source>
</evidence>
<comment type="caution">
    <text evidence="4">The sequence shown here is derived from an EMBL/GenBank/DDBJ whole genome shotgun (WGS) entry which is preliminary data.</text>
</comment>
<dbReference type="InterPro" id="IPR020011">
    <property type="entry name" value="FimV_C"/>
</dbReference>
<accession>A0A2T7UB81</accession>
<sequence>MLLSVRVCLREIAARQMGRAVCSLLGLLCSISSPAFTLADLTVSSSQFTVFHAVLPFSQALPGASREIQVQTGSPSDYERWGLTRAEASKFIRPRVVLTKEDAGYIELVSADPVAEQTFDLVLWVSHAQQKIPMHYKVTVAEKPTVSKGEVMLVPPTALPAAPLPAANKPLPNKFVQAIPLTPPTAVSSSAQASVPIANASAVPALANGSDGAPNASNSLKLSPLADDPAQSDKTMPDGLTTPTPTPAPTPFLTVLMPHVSLSKNELMLGLALVCCALLLLGFLLGRQRWGRPQEATSSELASQPPDLEVPMRSTGLANEASPVVFASESKVDEPVRPTPTRPTLVVDSVRKTRASQPRSVAEDRLNLAKIYLSMGDAATAKSVLDEVIAEGSEPETTQALKLIKEMV</sequence>
<dbReference type="AlphaFoldDB" id="A0A2T7UB81"/>
<evidence type="ECO:0000256" key="1">
    <source>
        <dbReference type="SAM" id="MobiDB-lite"/>
    </source>
</evidence>
<evidence type="ECO:0000256" key="2">
    <source>
        <dbReference type="SAM" id="Phobius"/>
    </source>
</evidence>
<keyword evidence="2" id="KW-0472">Membrane</keyword>
<dbReference type="Proteomes" id="UP000037507">
    <property type="component" value="Unassembled WGS sequence"/>
</dbReference>
<protein>
    <recommendedName>
        <fullName evidence="3">FimV N-terminal domain-containing protein</fullName>
    </recommendedName>
</protein>
<gene>
    <name evidence="4" type="ORF">H663_014595</name>
</gene>
<dbReference type="InterPro" id="IPR038440">
    <property type="entry name" value="FimV_C_sf"/>
</dbReference>
<dbReference type="InterPro" id="IPR057840">
    <property type="entry name" value="FimV_N"/>
</dbReference>
<keyword evidence="2" id="KW-1133">Transmembrane helix</keyword>
<dbReference type="EMBL" id="LFYT02000021">
    <property type="protein sequence ID" value="PVE41966.1"/>
    <property type="molecule type" value="Genomic_DNA"/>
</dbReference>
<feature type="domain" description="FimV N-terminal" evidence="3">
    <location>
        <begin position="37"/>
        <end position="140"/>
    </location>
</feature>
<feature type="transmembrane region" description="Helical" evidence="2">
    <location>
        <begin position="267"/>
        <end position="285"/>
    </location>
</feature>
<organism evidence="4 5">
    <name type="scientific">Limnohabitans planktonicus II-D5</name>
    <dbReference type="NCBI Taxonomy" id="1293045"/>
    <lineage>
        <taxon>Bacteria</taxon>
        <taxon>Pseudomonadati</taxon>
        <taxon>Pseudomonadota</taxon>
        <taxon>Betaproteobacteria</taxon>
        <taxon>Burkholderiales</taxon>
        <taxon>Comamonadaceae</taxon>
        <taxon>Limnohabitans</taxon>
    </lineage>
</organism>
<dbReference type="NCBIfam" id="TIGR03504">
    <property type="entry name" value="FimV_Cterm"/>
    <property type="match status" value="1"/>
</dbReference>
<reference evidence="4" key="1">
    <citation type="submission" date="2017-04" db="EMBL/GenBank/DDBJ databases">
        <title>Unexpected and diverse lifestyles within the genus Limnohabitans.</title>
        <authorList>
            <person name="Kasalicky V."/>
            <person name="Mehrshad M."/>
            <person name="Andrei S.-A."/>
            <person name="Salcher M."/>
            <person name="Kratochvilova H."/>
            <person name="Simek K."/>
            <person name="Ghai R."/>
        </authorList>
    </citation>
    <scope>NUCLEOTIDE SEQUENCE [LARGE SCALE GENOMIC DNA]</scope>
    <source>
        <strain evidence="4">II-D5</strain>
    </source>
</reference>